<name>A0ABP9CY34_9ACTN</name>
<gene>
    <name evidence="2" type="ORF">GCM10023353_24360</name>
</gene>
<evidence type="ECO:0000313" key="2">
    <source>
        <dbReference type="EMBL" id="GAA4817000.1"/>
    </source>
</evidence>
<organism evidence="2 3">
    <name type="scientific">Tomitella cavernea</name>
    <dbReference type="NCBI Taxonomy" id="1387982"/>
    <lineage>
        <taxon>Bacteria</taxon>
        <taxon>Bacillati</taxon>
        <taxon>Actinomycetota</taxon>
        <taxon>Actinomycetes</taxon>
        <taxon>Mycobacteriales</taxon>
        <taxon>Tomitella</taxon>
    </lineage>
</organism>
<dbReference type="Proteomes" id="UP001500839">
    <property type="component" value="Unassembled WGS sequence"/>
</dbReference>
<dbReference type="InterPro" id="IPR032710">
    <property type="entry name" value="NTF2-like_dom_sf"/>
</dbReference>
<feature type="domain" description="SnoaL-like" evidence="1">
    <location>
        <begin position="6"/>
        <end position="103"/>
    </location>
</feature>
<proteinExistence type="predicted"/>
<accession>A0ABP9CY34</accession>
<dbReference type="EMBL" id="BAABKQ010000001">
    <property type="protein sequence ID" value="GAA4817000.1"/>
    <property type="molecule type" value="Genomic_DNA"/>
</dbReference>
<comment type="caution">
    <text evidence="2">The sequence shown here is derived from an EMBL/GenBank/DDBJ whole genome shotgun (WGS) entry which is preliminary data.</text>
</comment>
<dbReference type="Pfam" id="PF13577">
    <property type="entry name" value="SnoaL_4"/>
    <property type="match status" value="1"/>
</dbReference>
<dbReference type="RefSeq" id="WP_200176122.1">
    <property type="nucleotide sequence ID" value="NZ_BAABKQ010000001.1"/>
</dbReference>
<dbReference type="Gene3D" id="3.10.450.50">
    <property type="match status" value="1"/>
</dbReference>
<dbReference type="InterPro" id="IPR037401">
    <property type="entry name" value="SnoaL-like"/>
</dbReference>
<sequence>MAPQPDQGQIANLAYRYVELVDSGDFHGLGEMFVDGVLYSSGEPPRGVAEVRSNFVDWLRVYPDNGTPHTRHLTTNLIIGGVRVAASTRPVTTVHAQAHMLEIETGPRLLLHRHSGNPL</sequence>
<dbReference type="SUPFAM" id="SSF54427">
    <property type="entry name" value="NTF2-like"/>
    <property type="match status" value="1"/>
</dbReference>
<evidence type="ECO:0000259" key="1">
    <source>
        <dbReference type="Pfam" id="PF13577"/>
    </source>
</evidence>
<protein>
    <recommendedName>
        <fullName evidence="1">SnoaL-like domain-containing protein</fullName>
    </recommendedName>
</protein>
<evidence type="ECO:0000313" key="3">
    <source>
        <dbReference type="Proteomes" id="UP001500839"/>
    </source>
</evidence>
<reference evidence="3" key="1">
    <citation type="journal article" date="2019" name="Int. J. Syst. Evol. Microbiol.">
        <title>The Global Catalogue of Microorganisms (GCM) 10K type strain sequencing project: providing services to taxonomists for standard genome sequencing and annotation.</title>
        <authorList>
            <consortium name="The Broad Institute Genomics Platform"/>
            <consortium name="The Broad Institute Genome Sequencing Center for Infectious Disease"/>
            <person name="Wu L."/>
            <person name="Ma J."/>
        </authorList>
    </citation>
    <scope>NUCLEOTIDE SEQUENCE [LARGE SCALE GENOMIC DNA]</scope>
    <source>
        <strain evidence="3">JCM 18542</strain>
    </source>
</reference>
<keyword evidence="3" id="KW-1185">Reference proteome</keyword>